<protein>
    <submittedName>
        <fullName evidence="1">IS30 family transposase</fullName>
    </submittedName>
</protein>
<gene>
    <name evidence="1" type="ORF">ACZ87_00636</name>
</gene>
<dbReference type="GO" id="GO:0005829">
    <property type="term" value="C:cytosol"/>
    <property type="evidence" value="ECO:0007669"/>
    <property type="project" value="TreeGrafter"/>
</dbReference>
<dbReference type="AlphaFoldDB" id="A0A328TQK5"/>
<evidence type="ECO:0000313" key="1">
    <source>
        <dbReference type="EMBL" id="RAP72530.1"/>
    </source>
</evidence>
<dbReference type="SUPFAM" id="SSF53098">
    <property type="entry name" value="Ribonuclease H-like"/>
    <property type="match status" value="1"/>
</dbReference>
<evidence type="ECO:0000313" key="2">
    <source>
        <dbReference type="Proteomes" id="UP000244334"/>
    </source>
</evidence>
<reference evidence="1" key="1">
    <citation type="submission" date="2018-04" db="EMBL/GenBank/DDBJ databases">
        <title>Genomes of the Obligate Erwinia dacicola and Facultative Enterobacter sp. OLF Endosymbionts of the Olive Fruit fly, Bactrocera oleae.</title>
        <authorList>
            <person name="Estes A.M."/>
            <person name="Hearn D.J."/>
            <person name="Agarwal S."/>
            <person name="Pierson E.A."/>
            <person name="Dunning-Hotopp J.C."/>
        </authorList>
    </citation>
    <scope>NUCLEOTIDE SEQUENCE [LARGE SCALE GENOMIC DNA]</scope>
    <source>
        <strain evidence="1">Oroville</strain>
    </source>
</reference>
<dbReference type="InterPro" id="IPR051917">
    <property type="entry name" value="Transposase-Integrase"/>
</dbReference>
<sequence length="61" mass="7035">MRGLNEHTNGLIRRFYPKAMDFSQVSHRKIAKLEYTLNTRGRKSLGYSSPNKVFLTHLLAA</sequence>
<accession>A0A328TQK5</accession>
<dbReference type="InterPro" id="IPR012337">
    <property type="entry name" value="RNaseH-like_sf"/>
</dbReference>
<dbReference type="EMBL" id="LJAM02000028">
    <property type="protein sequence ID" value="RAP72530.1"/>
    <property type="molecule type" value="Genomic_DNA"/>
</dbReference>
<comment type="caution">
    <text evidence="1">The sequence shown here is derived from an EMBL/GenBank/DDBJ whole genome shotgun (WGS) entry which is preliminary data.</text>
</comment>
<dbReference type="PANTHER" id="PTHR10948">
    <property type="entry name" value="TRANSPOSASE"/>
    <property type="match status" value="1"/>
</dbReference>
<dbReference type="Proteomes" id="UP000244334">
    <property type="component" value="Unassembled WGS sequence"/>
</dbReference>
<dbReference type="GO" id="GO:0032196">
    <property type="term" value="P:transposition"/>
    <property type="evidence" value="ECO:0007669"/>
    <property type="project" value="TreeGrafter"/>
</dbReference>
<dbReference type="PANTHER" id="PTHR10948:SF23">
    <property type="entry name" value="TRANSPOSASE INSI FOR INSERTION SEQUENCE ELEMENT IS30A-RELATED"/>
    <property type="match status" value="1"/>
</dbReference>
<dbReference type="GO" id="GO:0004803">
    <property type="term" value="F:transposase activity"/>
    <property type="evidence" value="ECO:0007669"/>
    <property type="project" value="TreeGrafter"/>
</dbReference>
<organism evidence="1 2">
    <name type="scientific">Candidatus Erwinia dacicola</name>
    <dbReference type="NCBI Taxonomy" id="252393"/>
    <lineage>
        <taxon>Bacteria</taxon>
        <taxon>Pseudomonadati</taxon>
        <taxon>Pseudomonadota</taxon>
        <taxon>Gammaproteobacteria</taxon>
        <taxon>Enterobacterales</taxon>
        <taxon>Erwiniaceae</taxon>
        <taxon>Erwinia</taxon>
    </lineage>
</organism>
<name>A0A328TQK5_9GAMM</name>
<keyword evidence="2" id="KW-1185">Reference proteome</keyword>
<proteinExistence type="predicted"/>